<evidence type="ECO:0000256" key="5">
    <source>
        <dbReference type="SAM" id="MobiDB-lite"/>
    </source>
</evidence>
<dbReference type="GO" id="GO:0046540">
    <property type="term" value="C:U4/U6 x U5 tri-snRNP complex"/>
    <property type="evidence" value="ECO:0007669"/>
    <property type="project" value="TreeGrafter"/>
</dbReference>
<dbReference type="InterPro" id="IPR013087">
    <property type="entry name" value="Znf_C2H2_type"/>
</dbReference>
<dbReference type="PANTHER" id="PTHR45986:SF1">
    <property type="entry name" value="ZINC FINGER MATRIN-TYPE PROTEIN 2"/>
    <property type="match status" value="1"/>
</dbReference>
<organism evidence="7">
    <name type="scientific">Auxenochlorella protothecoides</name>
    <name type="common">Green microalga</name>
    <name type="synonym">Chlorella protothecoides</name>
    <dbReference type="NCBI Taxonomy" id="3075"/>
    <lineage>
        <taxon>Eukaryota</taxon>
        <taxon>Viridiplantae</taxon>
        <taxon>Chlorophyta</taxon>
        <taxon>core chlorophytes</taxon>
        <taxon>Trebouxiophyceae</taxon>
        <taxon>Chlorellales</taxon>
        <taxon>Chlorellaceae</taxon>
        <taxon>Auxenochlorella</taxon>
    </lineage>
</organism>
<keyword evidence="1" id="KW-0479">Metal-binding</keyword>
<feature type="region of interest" description="Disordered" evidence="5">
    <location>
        <begin position="1"/>
        <end position="42"/>
    </location>
</feature>
<dbReference type="GO" id="GO:0008270">
    <property type="term" value="F:zinc ion binding"/>
    <property type="evidence" value="ECO:0007669"/>
    <property type="project" value="UniProtKB-KW"/>
</dbReference>
<evidence type="ECO:0000259" key="6">
    <source>
        <dbReference type="SMART" id="SM00451"/>
    </source>
</evidence>
<protein>
    <recommendedName>
        <fullName evidence="6">U1-type domain-containing protein</fullName>
    </recommendedName>
</protein>
<evidence type="ECO:0000256" key="1">
    <source>
        <dbReference type="ARBA" id="ARBA00022723"/>
    </source>
</evidence>
<evidence type="ECO:0000256" key="3">
    <source>
        <dbReference type="ARBA" id="ARBA00022833"/>
    </source>
</evidence>
<feature type="compositionally biased region" description="Basic and acidic residues" evidence="5">
    <location>
        <begin position="12"/>
        <end position="34"/>
    </location>
</feature>
<evidence type="ECO:0000313" key="7">
    <source>
        <dbReference type="EMBL" id="JAT69427.1"/>
    </source>
</evidence>
<accession>A0A1D1ZRF4</accession>
<dbReference type="Gene3D" id="3.30.160.60">
    <property type="entry name" value="Classic Zinc Finger"/>
    <property type="match status" value="1"/>
</dbReference>
<evidence type="ECO:0000256" key="2">
    <source>
        <dbReference type="ARBA" id="ARBA00022771"/>
    </source>
</evidence>
<reference evidence="7" key="1">
    <citation type="submission" date="2015-08" db="EMBL/GenBank/DDBJ databases">
        <authorList>
            <person name="Babu N.S."/>
            <person name="Beckwith C.J."/>
            <person name="Beseler K.G."/>
            <person name="Brison A."/>
            <person name="Carone J.V."/>
            <person name="Caskin T.P."/>
            <person name="Diamond M."/>
            <person name="Durham M.E."/>
            <person name="Foxe J.M."/>
            <person name="Go M."/>
            <person name="Henderson B.A."/>
            <person name="Jones I.B."/>
            <person name="McGettigan J.A."/>
            <person name="Micheletti S.J."/>
            <person name="Nasrallah M.E."/>
            <person name="Ortiz D."/>
            <person name="Piller C.R."/>
            <person name="Privatt S.R."/>
            <person name="Schneider S.L."/>
            <person name="Sharp S."/>
            <person name="Smith T.C."/>
            <person name="Stanton J.D."/>
            <person name="Ullery H.E."/>
            <person name="Wilson R.J."/>
            <person name="Serrano M.G."/>
            <person name="Buck G."/>
            <person name="Lee V."/>
            <person name="Wang Y."/>
            <person name="Carvalho R."/>
            <person name="Voegtly L."/>
            <person name="Shi R."/>
            <person name="Duckworth R."/>
            <person name="Johnson A."/>
            <person name="Loviza R."/>
            <person name="Walstead R."/>
            <person name="Shah Z."/>
            <person name="Kiflezghi M."/>
            <person name="Wade K."/>
            <person name="Ball S.L."/>
            <person name="Bradley K.W."/>
            <person name="Asai D.J."/>
            <person name="Bowman C.A."/>
            <person name="Russell D.A."/>
            <person name="Pope W.H."/>
            <person name="Jacobs-Sera D."/>
            <person name="Hendrix R.W."/>
            <person name="Hatfull G.F."/>
        </authorList>
    </citation>
    <scope>NUCLEOTIDE SEQUENCE</scope>
</reference>
<sequence length="213" mass="23444">MSLKKSAGVDNTARRTWDKAEYEDKAQEREVQEKDAEESALDARKRRRLERDPLHQGLIVQRGNLKARDYQLDLAANLNKTQIVSVGMPLNQQGGYYCSVCDCKLMDSMSMLDHINGKWHQRALGMTMRVEASTKEQVKNRIEMAKARQKGSGEQGAYVPDGFSLQALEAPSEPGNGDGSEVSDEDEAAAQDDAIDPELAAMMGFGGFGSSKA</sequence>
<dbReference type="InterPro" id="IPR040107">
    <property type="entry name" value="Snu23"/>
</dbReference>
<keyword evidence="2" id="KW-0863">Zinc-finger</keyword>
<dbReference type="EMBL" id="GDKF01009195">
    <property type="protein sequence ID" value="JAT69427.1"/>
    <property type="molecule type" value="Transcribed_RNA"/>
</dbReference>
<dbReference type="Pfam" id="PF12874">
    <property type="entry name" value="zf-met"/>
    <property type="match status" value="1"/>
</dbReference>
<proteinExistence type="predicted"/>
<evidence type="ECO:0000256" key="4">
    <source>
        <dbReference type="ARBA" id="ARBA00023242"/>
    </source>
</evidence>
<feature type="compositionally biased region" description="Acidic residues" evidence="5">
    <location>
        <begin position="181"/>
        <end position="196"/>
    </location>
</feature>
<dbReference type="GO" id="GO:0005681">
    <property type="term" value="C:spliceosomal complex"/>
    <property type="evidence" value="ECO:0007669"/>
    <property type="project" value="InterPro"/>
</dbReference>
<dbReference type="PANTHER" id="PTHR45986">
    <property type="entry name" value="ZINC FINGER MATRIN-TYPE PROTEIN 2"/>
    <property type="match status" value="1"/>
</dbReference>
<name>A0A1D1ZRF4_AUXPR</name>
<feature type="region of interest" description="Disordered" evidence="5">
    <location>
        <begin position="165"/>
        <end position="213"/>
    </location>
</feature>
<dbReference type="GO" id="GO:0000398">
    <property type="term" value="P:mRNA splicing, via spliceosome"/>
    <property type="evidence" value="ECO:0007669"/>
    <property type="project" value="InterPro"/>
</dbReference>
<dbReference type="AlphaFoldDB" id="A0A1D1ZRF4"/>
<dbReference type="SMART" id="SM00451">
    <property type="entry name" value="ZnF_U1"/>
    <property type="match status" value="1"/>
</dbReference>
<dbReference type="SUPFAM" id="SSF57667">
    <property type="entry name" value="beta-beta-alpha zinc fingers"/>
    <property type="match status" value="1"/>
</dbReference>
<feature type="domain" description="U1-type" evidence="6">
    <location>
        <begin position="93"/>
        <end position="127"/>
    </location>
</feature>
<dbReference type="InterPro" id="IPR003604">
    <property type="entry name" value="Matrin/U1-like-C_Znf_C2H2"/>
</dbReference>
<feature type="compositionally biased region" description="Gly residues" evidence="5">
    <location>
        <begin position="204"/>
        <end position="213"/>
    </location>
</feature>
<keyword evidence="3" id="KW-0862">Zinc</keyword>
<dbReference type="GO" id="GO:0003676">
    <property type="term" value="F:nucleic acid binding"/>
    <property type="evidence" value="ECO:0007669"/>
    <property type="project" value="InterPro"/>
</dbReference>
<gene>
    <name evidence="7" type="ORF">g.54063</name>
</gene>
<keyword evidence="4" id="KW-0539">Nucleus</keyword>
<dbReference type="InterPro" id="IPR036236">
    <property type="entry name" value="Znf_C2H2_sf"/>
</dbReference>